<dbReference type="SMART" id="SM00421">
    <property type="entry name" value="HTH_LUXR"/>
    <property type="match status" value="1"/>
</dbReference>
<evidence type="ECO:0000256" key="1">
    <source>
        <dbReference type="ARBA" id="ARBA00023015"/>
    </source>
</evidence>
<sequence length="198" mass="22775">MNNEAGCPMTALAQQFPDLERLAFKLSPAPQIVTSDRVILDCNDAFLKLFGYARDALVNQLTLLIYPSQADYHAIGKRSHDWLLDSDNGFYSDERFMQHHNGEVFWAKSHGYTLTPKDPFKLMIWHFERLDRMHQGTGDLTPREREIAMHIVNGFKSKEIALRLAISHRTVEVHRARLMKKLQAKTVVELVSKIIMVA</sequence>
<dbReference type="Proteomes" id="UP000280395">
    <property type="component" value="Unassembled WGS sequence"/>
</dbReference>
<dbReference type="Pfam" id="PF13426">
    <property type="entry name" value="PAS_9"/>
    <property type="match status" value="1"/>
</dbReference>
<dbReference type="GO" id="GO:0003677">
    <property type="term" value="F:DNA binding"/>
    <property type="evidence" value="ECO:0007669"/>
    <property type="project" value="UniProtKB-KW"/>
</dbReference>
<organism evidence="5 6">
    <name type="scientific">Pseudomonas syringae pv. avii</name>
    <dbReference type="NCBI Taxonomy" id="663959"/>
    <lineage>
        <taxon>Bacteria</taxon>
        <taxon>Pseudomonadati</taxon>
        <taxon>Pseudomonadota</taxon>
        <taxon>Gammaproteobacteria</taxon>
        <taxon>Pseudomonadales</taxon>
        <taxon>Pseudomonadaceae</taxon>
        <taxon>Pseudomonas</taxon>
        <taxon>Pseudomonas syringae</taxon>
    </lineage>
</organism>
<dbReference type="InterPro" id="IPR000014">
    <property type="entry name" value="PAS"/>
</dbReference>
<keyword evidence="2" id="KW-0238">DNA-binding</keyword>
<dbReference type="InterPro" id="IPR016032">
    <property type="entry name" value="Sig_transdc_resp-reg_C-effctor"/>
</dbReference>
<evidence type="ECO:0000313" key="5">
    <source>
        <dbReference type="EMBL" id="RMU42276.1"/>
    </source>
</evidence>
<dbReference type="InterPro" id="IPR035965">
    <property type="entry name" value="PAS-like_dom_sf"/>
</dbReference>
<name>A0A3M5U941_PSESX</name>
<gene>
    <name evidence="5" type="ORF">ALP29_04039</name>
</gene>
<evidence type="ECO:0000313" key="6">
    <source>
        <dbReference type="Proteomes" id="UP000280395"/>
    </source>
</evidence>
<proteinExistence type="predicted"/>
<dbReference type="PRINTS" id="PR00038">
    <property type="entry name" value="HTHLUXR"/>
</dbReference>
<dbReference type="GO" id="GO:0006355">
    <property type="term" value="P:regulation of DNA-templated transcription"/>
    <property type="evidence" value="ECO:0007669"/>
    <property type="project" value="InterPro"/>
</dbReference>
<evidence type="ECO:0000256" key="3">
    <source>
        <dbReference type="ARBA" id="ARBA00023163"/>
    </source>
</evidence>
<reference evidence="5 6" key="1">
    <citation type="submission" date="2018-08" db="EMBL/GenBank/DDBJ databases">
        <title>Recombination of ecologically and evolutionarily significant loci maintains genetic cohesion in the Pseudomonas syringae species complex.</title>
        <authorList>
            <person name="Dillon M."/>
            <person name="Thakur S."/>
            <person name="Almeida R.N.D."/>
            <person name="Weir B.S."/>
            <person name="Guttman D.S."/>
        </authorList>
    </citation>
    <scope>NUCLEOTIDE SEQUENCE [LARGE SCALE GENOMIC DNA]</scope>
    <source>
        <strain evidence="5 6">ICMP 14479</strain>
    </source>
</reference>
<dbReference type="CDD" id="cd06170">
    <property type="entry name" value="LuxR_C_like"/>
    <property type="match status" value="1"/>
</dbReference>
<dbReference type="InterPro" id="IPR036388">
    <property type="entry name" value="WH-like_DNA-bd_sf"/>
</dbReference>
<dbReference type="EMBL" id="RBUA01001478">
    <property type="protein sequence ID" value="RMU42276.1"/>
    <property type="molecule type" value="Genomic_DNA"/>
</dbReference>
<dbReference type="PROSITE" id="PS00622">
    <property type="entry name" value="HTH_LUXR_1"/>
    <property type="match status" value="1"/>
</dbReference>
<feature type="domain" description="HTH luxR-type" evidence="4">
    <location>
        <begin position="133"/>
        <end position="198"/>
    </location>
</feature>
<dbReference type="Pfam" id="PF00196">
    <property type="entry name" value="GerE"/>
    <property type="match status" value="1"/>
</dbReference>
<evidence type="ECO:0000256" key="2">
    <source>
        <dbReference type="ARBA" id="ARBA00023125"/>
    </source>
</evidence>
<accession>A0A3M5U941</accession>
<dbReference type="PROSITE" id="PS50043">
    <property type="entry name" value="HTH_LUXR_2"/>
    <property type="match status" value="1"/>
</dbReference>
<keyword evidence="3" id="KW-0804">Transcription</keyword>
<dbReference type="AlphaFoldDB" id="A0A3M5U941"/>
<dbReference type="SUPFAM" id="SSF55785">
    <property type="entry name" value="PYP-like sensor domain (PAS domain)"/>
    <property type="match status" value="1"/>
</dbReference>
<dbReference type="SUPFAM" id="SSF46894">
    <property type="entry name" value="C-terminal effector domain of the bipartite response regulators"/>
    <property type="match status" value="1"/>
</dbReference>
<dbReference type="InterPro" id="IPR000792">
    <property type="entry name" value="Tscrpt_reg_LuxR_C"/>
</dbReference>
<dbReference type="NCBIfam" id="TIGR00229">
    <property type="entry name" value="sensory_box"/>
    <property type="match status" value="1"/>
</dbReference>
<comment type="caution">
    <text evidence="5">The sequence shown here is derived from an EMBL/GenBank/DDBJ whole genome shotgun (WGS) entry which is preliminary data.</text>
</comment>
<dbReference type="PANTHER" id="PTHR44688:SF16">
    <property type="entry name" value="DNA-BINDING TRANSCRIPTIONAL ACTIVATOR DEVR_DOSR"/>
    <property type="match status" value="1"/>
</dbReference>
<evidence type="ECO:0000259" key="4">
    <source>
        <dbReference type="PROSITE" id="PS50043"/>
    </source>
</evidence>
<dbReference type="CDD" id="cd00130">
    <property type="entry name" value="PAS"/>
    <property type="match status" value="1"/>
</dbReference>
<keyword evidence="1" id="KW-0805">Transcription regulation</keyword>
<dbReference type="Gene3D" id="3.30.450.20">
    <property type="entry name" value="PAS domain"/>
    <property type="match status" value="1"/>
</dbReference>
<dbReference type="PANTHER" id="PTHR44688">
    <property type="entry name" value="DNA-BINDING TRANSCRIPTIONAL ACTIVATOR DEVR_DOSR"/>
    <property type="match status" value="1"/>
</dbReference>
<protein>
    <recommendedName>
        <fullName evidence="4">HTH luxR-type domain-containing protein</fullName>
    </recommendedName>
</protein>
<dbReference type="Gene3D" id="1.10.10.10">
    <property type="entry name" value="Winged helix-like DNA-binding domain superfamily/Winged helix DNA-binding domain"/>
    <property type="match status" value="1"/>
</dbReference>